<dbReference type="InterPro" id="IPR036388">
    <property type="entry name" value="WH-like_DNA-bd_sf"/>
</dbReference>
<dbReference type="Proteomes" id="UP000053259">
    <property type="component" value="Unassembled WGS sequence"/>
</dbReference>
<dbReference type="HOGENOM" id="CLU_005533_1_3_1"/>
<dbReference type="SUPFAM" id="SSF46785">
    <property type="entry name" value="Winged helix' DNA-binding domain"/>
    <property type="match status" value="1"/>
</dbReference>
<dbReference type="EMBL" id="KN847553">
    <property type="protein sequence ID" value="KIW01751.1"/>
    <property type="molecule type" value="Genomic_DNA"/>
</dbReference>
<name>A0A0D1XHN4_9PEZI</name>
<reference evidence="1 2" key="1">
    <citation type="submission" date="2015-01" db="EMBL/GenBank/DDBJ databases">
        <title>The Genome Sequence of Ochroconis gallopava CBS43764.</title>
        <authorList>
            <consortium name="The Broad Institute Genomics Platform"/>
            <person name="Cuomo C."/>
            <person name="de Hoog S."/>
            <person name="Gorbushina A."/>
            <person name="Stielow B."/>
            <person name="Teixiera M."/>
            <person name="Abouelleil A."/>
            <person name="Chapman S.B."/>
            <person name="Priest M."/>
            <person name="Young S.K."/>
            <person name="Wortman J."/>
            <person name="Nusbaum C."/>
            <person name="Birren B."/>
        </authorList>
    </citation>
    <scope>NUCLEOTIDE SEQUENCE [LARGE SCALE GENOMIC DNA]</scope>
    <source>
        <strain evidence="1 2">CBS 43764</strain>
    </source>
</reference>
<dbReference type="OrthoDB" id="2410195at2759"/>
<dbReference type="InterPro" id="IPR036390">
    <property type="entry name" value="WH_DNA-bd_sf"/>
</dbReference>
<keyword evidence="2" id="KW-1185">Reference proteome</keyword>
<evidence type="ECO:0000313" key="2">
    <source>
        <dbReference type="Proteomes" id="UP000053259"/>
    </source>
</evidence>
<dbReference type="RefSeq" id="XP_016211620.1">
    <property type="nucleotide sequence ID" value="XM_016360634.1"/>
</dbReference>
<dbReference type="Gene3D" id="3.40.50.150">
    <property type="entry name" value="Vaccinia Virus protein VP39"/>
    <property type="match status" value="2"/>
</dbReference>
<protein>
    <recommendedName>
        <fullName evidence="3">O-methyltransferase domain-containing protein</fullName>
    </recommendedName>
</protein>
<dbReference type="AlphaFoldDB" id="A0A0D1XHN4"/>
<organism evidence="1 2">
    <name type="scientific">Verruconis gallopava</name>
    <dbReference type="NCBI Taxonomy" id="253628"/>
    <lineage>
        <taxon>Eukaryota</taxon>
        <taxon>Fungi</taxon>
        <taxon>Dikarya</taxon>
        <taxon>Ascomycota</taxon>
        <taxon>Pezizomycotina</taxon>
        <taxon>Dothideomycetes</taxon>
        <taxon>Pleosporomycetidae</taxon>
        <taxon>Venturiales</taxon>
        <taxon>Sympoventuriaceae</taxon>
        <taxon>Verruconis</taxon>
    </lineage>
</organism>
<accession>A0A0D1XHN4</accession>
<dbReference type="STRING" id="253628.A0A0D1XHN4"/>
<dbReference type="InterPro" id="IPR029063">
    <property type="entry name" value="SAM-dependent_MTases_sf"/>
</dbReference>
<dbReference type="VEuPathDB" id="FungiDB:PV09_06927"/>
<evidence type="ECO:0008006" key="3">
    <source>
        <dbReference type="Google" id="ProtNLM"/>
    </source>
</evidence>
<dbReference type="Gene3D" id="1.10.10.10">
    <property type="entry name" value="Winged helix-like DNA-binding domain superfamily/Winged helix DNA-binding domain"/>
    <property type="match status" value="1"/>
</dbReference>
<dbReference type="GeneID" id="27314900"/>
<sequence>MPASKLAQESTQKPEFRPTVYGLISELCVLLNKLESDRAEVPSLAAGAHSKLWTAQGDSLAASRDRALELLRNLCQLLQGPHEYFHSLVSSNWDLGALYTIIELGILEKIPLTSCANVIDLSEELGLDERKLLTLLRLVTCSNILYEAEDGFFGHTALSQELLQDEQFRAFIGFQLFEARIGSVHLADSLKGSKNTFEHGCSAFKHAMGIPLYQWHGENTEKGTRFRMAMQGVSKSLDPGDDLFRQWFKQHSESGTCLTVVDVLGGNKPSQQKFIGEFPELNFVSVHDIGEIAFVDGPILAYVVRNVFWNKRDNEVISVIRSIHQAMEKNAKATLLINEMLSPARGEFPGDLEHAYRRRDVTTMTMHNAKQRTVAEWHGLFREVDLKWKIRLVTGNSSHSYRGLWEIQMN</sequence>
<gene>
    <name evidence="1" type="ORF">PV09_06927</name>
</gene>
<dbReference type="InParanoid" id="A0A0D1XHN4"/>
<proteinExistence type="predicted"/>
<dbReference type="PANTHER" id="PTHR43712:SF12">
    <property type="entry name" value="STERIGMATOCYSTIN 8-O-METHYLTRANSFERASE"/>
    <property type="match status" value="1"/>
</dbReference>
<evidence type="ECO:0000313" key="1">
    <source>
        <dbReference type="EMBL" id="KIW01751.1"/>
    </source>
</evidence>
<dbReference type="SUPFAM" id="SSF53335">
    <property type="entry name" value="S-adenosyl-L-methionine-dependent methyltransferases"/>
    <property type="match status" value="1"/>
</dbReference>
<dbReference type="PANTHER" id="PTHR43712">
    <property type="entry name" value="PUTATIVE (AFU_ORTHOLOGUE AFUA_4G14580)-RELATED"/>
    <property type="match status" value="1"/>
</dbReference>